<dbReference type="AlphaFoldDB" id="A0A8D2ADZ6"/>
<accession>A0A8D2ADZ6</accession>
<reference evidence="1" key="2">
    <citation type="submission" date="2025-09" db="UniProtKB">
        <authorList>
            <consortium name="Ensembl"/>
        </authorList>
    </citation>
    <scope>IDENTIFICATION</scope>
</reference>
<protein>
    <submittedName>
        <fullName evidence="1">Uncharacterized protein</fullName>
    </submittedName>
</protein>
<dbReference type="Ensembl" id="ENSSVLT00005000444.1">
    <property type="protein sequence ID" value="ENSSVLP00005000388.1"/>
    <property type="gene ID" value="ENSSVLG00005000368.1"/>
</dbReference>
<organism evidence="1 2">
    <name type="scientific">Sciurus vulgaris</name>
    <name type="common">Eurasian red squirrel</name>
    <dbReference type="NCBI Taxonomy" id="55149"/>
    <lineage>
        <taxon>Eukaryota</taxon>
        <taxon>Metazoa</taxon>
        <taxon>Chordata</taxon>
        <taxon>Craniata</taxon>
        <taxon>Vertebrata</taxon>
        <taxon>Euteleostomi</taxon>
        <taxon>Mammalia</taxon>
        <taxon>Eutheria</taxon>
        <taxon>Euarchontoglires</taxon>
        <taxon>Glires</taxon>
        <taxon>Rodentia</taxon>
        <taxon>Sciuromorpha</taxon>
        <taxon>Sciuridae</taxon>
        <taxon>Sciurinae</taxon>
        <taxon>Sciurini</taxon>
        <taxon>Sciurus</taxon>
    </lineage>
</organism>
<reference evidence="1" key="1">
    <citation type="submission" date="2025-08" db="UniProtKB">
        <authorList>
            <consortium name="Ensembl"/>
        </authorList>
    </citation>
    <scope>IDENTIFICATION</scope>
</reference>
<keyword evidence="2" id="KW-1185">Reference proteome</keyword>
<proteinExistence type="predicted"/>
<sequence>LELYISNPKSDLQNAPDLKLFEHQHDVASRKFPTMKLYFMHKIIKNTI</sequence>
<evidence type="ECO:0000313" key="2">
    <source>
        <dbReference type="Proteomes" id="UP000694564"/>
    </source>
</evidence>
<name>A0A8D2ADZ6_SCIVU</name>
<evidence type="ECO:0000313" key="1">
    <source>
        <dbReference type="Ensembl" id="ENSSVLP00005000388.1"/>
    </source>
</evidence>
<dbReference type="Proteomes" id="UP000694564">
    <property type="component" value="Chromosome 2"/>
</dbReference>